<organism evidence="1 2">
    <name type="scientific">Cirrhinus molitorella</name>
    <name type="common">mud carp</name>
    <dbReference type="NCBI Taxonomy" id="172907"/>
    <lineage>
        <taxon>Eukaryota</taxon>
        <taxon>Metazoa</taxon>
        <taxon>Chordata</taxon>
        <taxon>Craniata</taxon>
        <taxon>Vertebrata</taxon>
        <taxon>Euteleostomi</taxon>
        <taxon>Actinopterygii</taxon>
        <taxon>Neopterygii</taxon>
        <taxon>Teleostei</taxon>
        <taxon>Ostariophysi</taxon>
        <taxon>Cypriniformes</taxon>
        <taxon>Cyprinidae</taxon>
        <taxon>Labeoninae</taxon>
        <taxon>Labeonini</taxon>
        <taxon>Cirrhinus</taxon>
    </lineage>
</organism>
<protein>
    <submittedName>
        <fullName evidence="1">Uncharacterized protein</fullName>
    </submittedName>
</protein>
<name>A0ABR3NR21_9TELE</name>
<evidence type="ECO:0000313" key="1">
    <source>
        <dbReference type="EMBL" id="KAL1279468.1"/>
    </source>
</evidence>
<dbReference type="InterPro" id="IPR043502">
    <property type="entry name" value="DNA/RNA_pol_sf"/>
</dbReference>
<comment type="caution">
    <text evidence="1">The sequence shown here is derived from an EMBL/GenBank/DDBJ whole genome shotgun (WGS) entry which is preliminary data.</text>
</comment>
<keyword evidence="2" id="KW-1185">Reference proteome</keyword>
<sequence>MFLRNKKWLARDPLWKEVYLRQVDEMVERGAAIKLTKDVMDNWKCAVWGVSHLTAPNPHSVTTPVRLIWNSSQEFGGVSMNSILLQGPDVLKPIRAVLLRFREGEHAAILDITKMYNSIWLEEQEVHVHQFLWRNSLEDEIEDYVVVSVNMGDKPAGCIAQVAMRETAKLPQFSDMKEERRVIEEDSNVDYLLTSLSDPHRLTKIQEGEEKILKAGGFYLKPWIRSGQSGRRDETDSKPVILTQTVKGALGVGYLMQEDKLFEMVSINFSSRKKKMRTEIDLTEEEVEVKKPNPLTHRVLLSQVAGLYDPFGLVTLVKQKGQFLCLTSSEERQLSCLRSTLV</sequence>
<accession>A0ABR3NR21</accession>
<dbReference type="PANTHER" id="PTHR22955:SF67">
    <property type="entry name" value="ASPARTIC PUTATIVE DOMAIN-CONTAINING PROTEIN-RELATED"/>
    <property type="match status" value="1"/>
</dbReference>
<dbReference type="Proteomes" id="UP001558613">
    <property type="component" value="Unassembled WGS sequence"/>
</dbReference>
<dbReference type="EMBL" id="JAYMGO010000003">
    <property type="protein sequence ID" value="KAL1279468.1"/>
    <property type="molecule type" value="Genomic_DNA"/>
</dbReference>
<dbReference type="PANTHER" id="PTHR22955">
    <property type="entry name" value="RETROTRANSPOSON"/>
    <property type="match status" value="1"/>
</dbReference>
<reference evidence="1 2" key="1">
    <citation type="submission" date="2023-09" db="EMBL/GenBank/DDBJ databases">
        <authorList>
            <person name="Wang M."/>
        </authorList>
    </citation>
    <scope>NUCLEOTIDE SEQUENCE [LARGE SCALE GENOMIC DNA]</scope>
    <source>
        <strain evidence="1">GT-2023</strain>
        <tissue evidence="1">Liver</tissue>
    </source>
</reference>
<dbReference type="SUPFAM" id="SSF56672">
    <property type="entry name" value="DNA/RNA polymerases"/>
    <property type="match status" value="1"/>
</dbReference>
<proteinExistence type="predicted"/>
<gene>
    <name evidence="1" type="ORF">QQF64_026141</name>
</gene>
<evidence type="ECO:0000313" key="2">
    <source>
        <dbReference type="Proteomes" id="UP001558613"/>
    </source>
</evidence>